<evidence type="ECO:0000313" key="9">
    <source>
        <dbReference type="Proteomes" id="UP001292084"/>
    </source>
</evidence>
<keyword evidence="3 7" id="KW-0808">Transferase</keyword>
<organism evidence="8 9">
    <name type="scientific">Jeotgalibacillus haloalkalitolerans</name>
    <dbReference type="NCBI Taxonomy" id="3104292"/>
    <lineage>
        <taxon>Bacteria</taxon>
        <taxon>Bacillati</taxon>
        <taxon>Bacillota</taxon>
        <taxon>Bacilli</taxon>
        <taxon>Bacillales</taxon>
        <taxon>Caryophanaceae</taxon>
        <taxon>Jeotgalibacillus</taxon>
    </lineage>
</organism>
<evidence type="ECO:0000256" key="3">
    <source>
        <dbReference type="ARBA" id="ARBA00022679"/>
    </source>
</evidence>
<dbReference type="Gene3D" id="1.10.600.10">
    <property type="entry name" value="Farnesyl Diphosphate Synthase"/>
    <property type="match status" value="1"/>
</dbReference>
<dbReference type="EMBL" id="JAXQNN010000002">
    <property type="protein sequence ID" value="MDZ5712120.1"/>
    <property type="molecule type" value="Genomic_DNA"/>
</dbReference>
<dbReference type="InterPro" id="IPR053378">
    <property type="entry name" value="Prenyl_diphosphate_synthase"/>
</dbReference>
<dbReference type="EC" id="2.5.1.10" evidence="8"/>
<dbReference type="CDD" id="cd00685">
    <property type="entry name" value="Trans_IPPS_HT"/>
    <property type="match status" value="1"/>
</dbReference>
<sequence length="292" mass="31759">MNMLGQFSNIQKSLIEEELISAIRSLSTPDTLKESMLYSIKAGGKRIRPLLLLAVMETFGADTDKGLKTAAALEMIHTYSLIHDDLPSMDDDDLRRGLPTNHKVFGEATAILSGDALLTRSFELVADSSIDAHSKVRMISMLANAAGAEGMVGGQMADIEGENASLTLEQLESVHRRKTGRLLEFAAAAGGVMSGLTESDLNKLRLFAEHIGLAFQIRDDILDVEGNQDEIGKPVGSDEGRQKSTYPAILGMNKAKEKLSYHLSEARGLLFDLHPEPLLLLELTDLIGSRKN</sequence>
<dbReference type="Proteomes" id="UP001292084">
    <property type="component" value="Unassembled WGS sequence"/>
</dbReference>
<dbReference type="GO" id="GO:0004337">
    <property type="term" value="F:(2E,6E)-farnesyl diphosphate synthase activity"/>
    <property type="evidence" value="ECO:0007669"/>
    <property type="project" value="UniProtKB-EC"/>
</dbReference>
<dbReference type="PROSITE" id="PS00444">
    <property type="entry name" value="POLYPRENYL_SYNTHASE_2"/>
    <property type="match status" value="1"/>
</dbReference>
<comment type="cofactor">
    <cofactor evidence="1">
        <name>Mg(2+)</name>
        <dbReference type="ChEBI" id="CHEBI:18420"/>
    </cofactor>
</comment>
<evidence type="ECO:0000313" key="8">
    <source>
        <dbReference type="EMBL" id="MDZ5712120.1"/>
    </source>
</evidence>
<dbReference type="PANTHER" id="PTHR43281:SF1">
    <property type="entry name" value="FARNESYL DIPHOSPHATE SYNTHASE"/>
    <property type="match status" value="1"/>
</dbReference>
<dbReference type="InterPro" id="IPR008949">
    <property type="entry name" value="Isoprenoid_synthase_dom_sf"/>
</dbReference>
<keyword evidence="5" id="KW-0460">Magnesium</keyword>
<dbReference type="PROSITE" id="PS00723">
    <property type="entry name" value="POLYPRENYL_SYNTHASE_1"/>
    <property type="match status" value="1"/>
</dbReference>
<reference evidence="8 9" key="1">
    <citation type="submission" date="2023-12" db="EMBL/GenBank/DDBJ databases">
        <title>Jeotgalibacillus haloalkaliphilus sp. nov., a novel salt-tolerant bacteria, isolated from the estuary of the Fenhe River into the Yellow River.</title>
        <authorList>
            <person name="Li Y."/>
        </authorList>
    </citation>
    <scope>NUCLEOTIDE SEQUENCE [LARGE SCALE GENOMIC DNA]</scope>
    <source>
        <strain evidence="8 9">HH7-29</strain>
    </source>
</reference>
<dbReference type="NCBIfam" id="NF045485">
    <property type="entry name" value="FPPsyn"/>
    <property type="match status" value="1"/>
</dbReference>
<comment type="caution">
    <text evidence="8">The sequence shown here is derived from an EMBL/GenBank/DDBJ whole genome shotgun (WGS) entry which is preliminary data.</text>
</comment>
<evidence type="ECO:0000256" key="2">
    <source>
        <dbReference type="ARBA" id="ARBA00006706"/>
    </source>
</evidence>
<dbReference type="SFLD" id="SFLDS00005">
    <property type="entry name" value="Isoprenoid_Synthase_Type_I"/>
    <property type="match status" value="1"/>
</dbReference>
<name>A0ABU5KLR0_9BACL</name>
<proteinExistence type="inferred from homology"/>
<keyword evidence="9" id="KW-1185">Reference proteome</keyword>
<comment type="similarity">
    <text evidence="2 7">Belongs to the FPP/GGPP synthase family.</text>
</comment>
<accession>A0ABU5KLR0</accession>
<gene>
    <name evidence="8" type="ORF">UFB30_07755</name>
</gene>
<dbReference type="SUPFAM" id="SSF48576">
    <property type="entry name" value="Terpenoid synthases"/>
    <property type="match status" value="1"/>
</dbReference>
<evidence type="ECO:0000256" key="1">
    <source>
        <dbReference type="ARBA" id="ARBA00001946"/>
    </source>
</evidence>
<dbReference type="InterPro" id="IPR000092">
    <property type="entry name" value="Polyprenyl_synt"/>
</dbReference>
<dbReference type="RefSeq" id="WP_322421107.1">
    <property type="nucleotide sequence ID" value="NZ_JAXQNN010000002.1"/>
</dbReference>
<dbReference type="SFLD" id="SFLDG01017">
    <property type="entry name" value="Polyprenyl_Transferase_Like"/>
    <property type="match status" value="1"/>
</dbReference>
<keyword evidence="4" id="KW-0479">Metal-binding</keyword>
<dbReference type="Pfam" id="PF00348">
    <property type="entry name" value="polyprenyl_synt"/>
    <property type="match status" value="1"/>
</dbReference>
<protein>
    <submittedName>
        <fullName evidence="8">Farnesyl diphosphate synthase</fullName>
        <ecNumber evidence="8">2.5.1.10</ecNumber>
    </submittedName>
</protein>
<dbReference type="PANTHER" id="PTHR43281">
    <property type="entry name" value="FARNESYL DIPHOSPHATE SYNTHASE"/>
    <property type="match status" value="1"/>
</dbReference>
<evidence type="ECO:0000256" key="4">
    <source>
        <dbReference type="ARBA" id="ARBA00022723"/>
    </source>
</evidence>
<evidence type="ECO:0000256" key="7">
    <source>
        <dbReference type="RuleBase" id="RU004466"/>
    </source>
</evidence>
<evidence type="ECO:0000256" key="5">
    <source>
        <dbReference type="ARBA" id="ARBA00022842"/>
    </source>
</evidence>
<keyword evidence="6" id="KW-0414">Isoprene biosynthesis</keyword>
<evidence type="ECO:0000256" key="6">
    <source>
        <dbReference type="ARBA" id="ARBA00023229"/>
    </source>
</evidence>
<dbReference type="InterPro" id="IPR033749">
    <property type="entry name" value="Polyprenyl_synt_CS"/>
</dbReference>